<organism evidence="2">
    <name type="scientific">viral metagenome</name>
    <dbReference type="NCBI Taxonomy" id="1070528"/>
    <lineage>
        <taxon>unclassified sequences</taxon>
        <taxon>metagenomes</taxon>
        <taxon>organismal metagenomes</taxon>
    </lineage>
</organism>
<dbReference type="InterPro" id="IPR001173">
    <property type="entry name" value="Glyco_trans_2-like"/>
</dbReference>
<sequence length="251" mass="29651">MKNTISVAIPYYNSSHFILDALHPLLNDNRISEIIICDDKSSDIDIQLLQNKITSLNNPKITVYFNEENLGCFKNKLKVLSYCSNDWAILLDADNIINTDYIDRLYLIDTWNPKYIYAPQIAFTFPGYPSPHLDYSEYANKVISKQVYLRDFKKNTFQCLINTCNYFVPVKEYLKNMETISNLYNRPYMDSLDSAVLFTEWLTENEVFVVNNLFYKHRLHDESNYSMSKSKNSENIVKNYLYYKIYLCLDH</sequence>
<proteinExistence type="predicted"/>
<name>A0A6C0JGV4_9ZZZZ</name>
<dbReference type="SUPFAM" id="SSF53448">
    <property type="entry name" value="Nucleotide-diphospho-sugar transferases"/>
    <property type="match status" value="1"/>
</dbReference>
<dbReference type="AlphaFoldDB" id="A0A6C0JGV4"/>
<feature type="domain" description="Glycosyltransferase 2-like" evidence="1">
    <location>
        <begin position="6"/>
        <end position="159"/>
    </location>
</feature>
<protein>
    <recommendedName>
        <fullName evidence="1">Glycosyltransferase 2-like domain-containing protein</fullName>
    </recommendedName>
</protein>
<evidence type="ECO:0000313" key="2">
    <source>
        <dbReference type="EMBL" id="QHU04862.1"/>
    </source>
</evidence>
<dbReference type="InterPro" id="IPR029044">
    <property type="entry name" value="Nucleotide-diphossugar_trans"/>
</dbReference>
<dbReference type="CDD" id="cd00761">
    <property type="entry name" value="Glyco_tranf_GTA_type"/>
    <property type="match status" value="1"/>
</dbReference>
<reference evidence="2" key="1">
    <citation type="journal article" date="2020" name="Nature">
        <title>Giant virus diversity and host interactions through global metagenomics.</title>
        <authorList>
            <person name="Schulz F."/>
            <person name="Roux S."/>
            <person name="Paez-Espino D."/>
            <person name="Jungbluth S."/>
            <person name="Walsh D.A."/>
            <person name="Denef V.J."/>
            <person name="McMahon K.D."/>
            <person name="Konstantinidis K.T."/>
            <person name="Eloe-Fadrosh E.A."/>
            <person name="Kyrpides N.C."/>
            <person name="Woyke T."/>
        </authorList>
    </citation>
    <scope>NUCLEOTIDE SEQUENCE</scope>
    <source>
        <strain evidence="2">GVMAG-M-3300027708-5</strain>
    </source>
</reference>
<dbReference type="EMBL" id="MN740405">
    <property type="protein sequence ID" value="QHU04862.1"/>
    <property type="molecule type" value="Genomic_DNA"/>
</dbReference>
<accession>A0A6C0JGV4</accession>
<evidence type="ECO:0000259" key="1">
    <source>
        <dbReference type="Pfam" id="PF00535"/>
    </source>
</evidence>
<dbReference type="Gene3D" id="3.90.550.10">
    <property type="entry name" value="Spore Coat Polysaccharide Biosynthesis Protein SpsA, Chain A"/>
    <property type="match status" value="1"/>
</dbReference>
<dbReference type="Pfam" id="PF00535">
    <property type="entry name" value="Glycos_transf_2"/>
    <property type="match status" value="1"/>
</dbReference>